<protein>
    <submittedName>
        <fullName evidence="1">Uncharacterized protein</fullName>
    </submittedName>
</protein>
<evidence type="ECO:0000313" key="2">
    <source>
        <dbReference type="Proteomes" id="UP001167160"/>
    </source>
</evidence>
<sequence length="93" mass="9665">MKTHRIAIEGDGLPGSTNVLLDGRDIGRGLTGLTLTLAHDRVPHVELDLVVVDATRVGSVEAEVVLGSGVADTLVALGWTPPAEESEPDTTGR</sequence>
<dbReference type="Proteomes" id="UP001167160">
    <property type="component" value="Unassembled WGS sequence"/>
</dbReference>
<name>A0ABT0XET8_9ACTN</name>
<organism evidence="1 2">
    <name type="scientific">Streptomyces meridianus</name>
    <dbReference type="NCBI Taxonomy" id="2938945"/>
    <lineage>
        <taxon>Bacteria</taxon>
        <taxon>Bacillati</taxon>
        <taxon>Actinomycetota</taxon>
        <taxon>Actinomycetes</taxon>
        <taxon>Kitasatosporales</taxon>
        <taxon>Streptomycetaceae</taxon>
        <taxon>Streptomyces</taxon>
    </lineage>
</organism>
<gene>
    <name evidence="1" type="ORF">M1E25_24500</name>
</gene>
<dbReference type="RefSeq" id="WP_251419325.1">
    <property type="nucleotide sequence ID" value="NZ_JAMQGM010000064.1"/>
</dbReference>
<accession>A0ABT0XET8</accession>
<keyword evidence="2" id="KW-1185">Reference proteome</keyword>
<evidence type="ECO:0000313" key="1">
    <source>
        <dbReference type="EMBL" id="MCM2580458.1"/>
    </source>
</evidence>
<proteinExistence type="predicted"/>
<reference evidence="1" key="1">
    <citation type="journal article" date="2023" name="Int. J. Syst. Evol. Microbiol.">
        <title>Streptomyces meridianus sp. nov. isolated from brackish water of the Tagus estuary in Alcochete, Portugal.</title>
        <authorList>
            <person name="Santos J.D.N."/>
            <person name="Klimek D."/>
            <person name="Calusinska M."/>
            <person name="Lobo Da Cunha A."/>
            <person name="Catita J."/>
            <person name="Goncalves H."/>
            <person name="Gonzalez I."/>
            <person name="Reyes F."/>
            <person name="Lage O.M."/>
        </authorList>
    </citation>
    <scope>NUCLEOTIDE SEQUENCE</scope>
    <source>
        <strain evidence="1">MTZ3.1</strain>
    </source>
</reference>
<comment type="caution">
    <text evidence="1">The sequence shown here is derived from an EMBL/GenBank/DDBJ whole genome shotgun (WGS) entry which is preliminary data.</text>
</comment>
<dbReference type="EMBL" id="JAMQGM010000064">
    <property type="protein sequence ID" value="MCM2580458.1"/>
    <property type="molecule type" value="Genomic_DNA"/>
</dbReference>